<feature type="transmembrane region" description="Helical" evidence="1">
    <location>
        <begin position="970"/>
        <end position="989"/>
    </location>
</feature>
<protein>
    <submittedName>
        <fullName evidence="2">Acriflavin resistance protein</fullName>
    </submittedName>
</protein>
<dbReference type="PANTHER" id="PTHR32063:SF33">
    <property type="entry name" value="RND SUPERFAMILY EFFLUX PUMP PERMEASE COMPONENT"/>
    <property type="match status" value="1"/>
</dbReference>
<feature type="transmembrane region" description="Helical" evidence="1">
    <location>
        <begin position="1001"/>
        <end position="1027"/>
    </location>
</feature>
<dbReference type="GO" id="GO:0005886">
    <property type="term" value="C:plasma membrane"/>
    <property type="evidence" value="ECO:0007669"/>
    <property type="project" value="TreeGrafter"/>
</dbReference>
<reference evidence="2" key="1">
    <citation type="submission" date="2018-06" db="EMBL/GenBank/DDBJ databases">
        <authorList>
            <person name="Zhirakovskaya E."/>
        </authorList>
    </citation>
    <scope>NUCLEOTIDE SEQUENCE</scope>
</reference>
<dbReference type="Gene3D" id="3.30.70.1430">
    <property type="entry name" value="Multidrug efflux transporter AcrB pore domain"/>
    <property type="match status" value="2"/>
</dbReference>
<keyword evidence="1" id="KW-0472">Membrane</keyword>
<accession>A0A3B0RSQ9</accession>
<keyword evidence="1" id="KW-0812">Transmembrane</keyword>
<dbReference type="InterPro" id="IPR001036">
    <property type="entry name" value="Acrflvin-R"/>
</dbReference>
<dbReference type="PRINTS" id="PR00702">
    <property type="entry name" value="ACRIFLAVINRP"/>
</dbReference>
<dbReference type="InterPro" id="IPR027463">
    <property type="entry name" value="AcrB_DN_DC_subdom"/>
</dbReference>
<dbReference type="SUPFAM" id="SSF82866">
    <property type="entry name" value="Multidrug efflux transporter AcrB transmembrane domain"/>
    <property type="match status" value="2"/>
</dbReference>
<proteinExistence type="predicted"/>
<dbReference type="Pfam" id="PF00873">
    <property type="entry name" value="ACR_tran"/>
    <property type="match status" value="1"/>
</dbReference>
<dbReference type="Gene3D" id="3.30.70.1320">
    <property type="entry name" value="Multidrug efflux transporter AcrB pore domain like"/>
    <property type="match status" value="1"/>
</dbReference>
<dbReference type="SUPFAM" id="SSF82693">
    <property type="entry name" value="Multidrug efflux transporter AcrB pore domain, PN1, PN2, PC1 and PC2 subdomains"/>
    <property type="match status" value="2"/>
</dbReference>
<dbReference type="Gene3D" id="3.30.2090.10">
    <property type="entry name" value="Multidrug efflux transporter AcrB TolC docking domain, DN and DC subdomains"/>
    <property type="match status" value="2"/>
</dbReference>
<feature type="transmembrane region" description="Helical" evidence="1">
    <location>
        <begin position="455"/>
        <end position="479"/>
    </location>
</feature>
<dbReference type="Gene3D" id="3.30.70.1440">
    <property type="entry name" value="Multidrug efflux transporter AcrB pore domain"/>
    <property type="match status" value="1"/>
</dbReference>
<dbReference type="SUPFAM" id="SSF82714">
    <property type="entry name" value="Multidrug efflux transporter AcrB TolC docking domain, DN and DC subdomains"/>
    <property type="match status" value="2"/>
</dbReference>
<organism evidence="2">
    <name type="scientific">hydrothermal vent metagenome</name>
    <dbReference type="NCBI Taxonomy" id="652676"/>
    <lineage>
        <taxon>unclassified sequences</taxon>
        <taxon>metagenomes</taxon>
        <taxon>ecological metagenomes</taxon>
    </lineage>
</organism>
<dbReference type="PANTHER" id="PTHR32063">
    <property type="match status" value="1"/>
</dbReference>
<feature type="transmembrane region" description="Helical" evidence="1">
    <location>
        <begin position="872"/>
        <end position="891"/>
    </location>
</feature>
<evidence type="ECO:0000256" key="1">
    <source>
        <dbReference type="SAM" id="Phobius"/>
    </source>
</evidence>
<keyword evidence="1" id="KW-1133">Transmembrane helix</keyword>
<evidence type="ECO:0000313" key="2">
    <source>
        <dbReference type="EMBL" id="VAV91526.1"/>
    </source>
</evidence>
<feature type="transmembrane region" description="Helical" evidence="1">
    <location>
        <begin position="898"/>
        <end position="918"/>
    </location>
</feature>
<sequence>MSGIMKWFVHNPVAANLMMFMMIVGGLVGLQTVGKESFPSVRPNQIEVSVAYLGAGPEEVEERIIIRIEEAVYDLEGVKRLWATAREGIGFVTIEAVDDYDMQKLLNEVKARVDSINTFPRLSERPNVSQPIFNNSVVQLALAADIPEAELKEMGRRVRNELAALKGVSRVELNATRPYEISVEIDEYNLQKYGLSFNDVAQAISRTSVNMPAGKVDNESGSIQIMTRGQGYTGEDFENIVVLRSEDGTRVLLKDVANVIDGFSVDRFEAHINRKNAVLLNVNVGESPNVVAISKAVTDYVENTLKPKLPEGVEAVIWNDQSNGFKSRASTLISNGLGGLVLVFLGLMLFLTPRLAAWVVVGIAVSFMGTFMFLPFTGETLNMIGMFAFILILGIVVDDAIIVGENIHRENQRGIKGVKASVLGATRVAKPVIFSALTTMIFFAPMAMVPGNTRQFTTVVAVVVILTLIFSLIESLLILPAHLRHGGEEKPGFLAKFFTLIGLTRIVDYLRAKADRFLDISITRYYRPFLDKCLRRKGVTLSVFVGMLIIVTVGIQKGGHVGFSFQPSIPQDFIRAEYTFPSGVPFDTVKEATRELENSAYEVVKELEETYPDAKIFKATMSFASGRGARAFFVLEPGENRPISTEDITKMWREATPFFPDAKEIKFDNTFNNDSRGMRIRLSSPDVEAIKAAAAEVKARLATYDAIYYVTDTADSAQSEAVLSLLPSAENLGLSLRDLGQQVRQAFYGEEVQRVPRGIDDVKVMVRYPESDRKSFDTLGKLRVRSSDGSEVPFGSVAEVDYRPAYTSIRRIDRARTLTIIASFDEGKAAEIQKIKDDLNENFFPDWEKKYRNVDHTFGGGDEGQQEFMNSIMINFAFGLFIIYILFAIAFKSYFKPFVIFTALPFGYMGAVLGHLLLGMDISIFSIMGIAAAMGVVINDNLVLVDYICRLRDKGYDVIQAIEISAEERFRPIFLTSFTTFIGLLPLMLETSVQAQFLIPTVVSLSFGVLFATAVTLILVPVLYILMSRIRDRIYNMLGWELKQVLPEPAE</sequence>
<feature type="transmembrane region" description="Helical" evidence="1">
    <location>
        <begin position="332"/>
        <end position="351"/>
    </location>
</feature>
<gene>
    <name evidence="2" type="ORF">MNBD_ALPHA01-707</name>
</gene>
<name>A0A3B0RSQ9_9ZZZZ</name>
<feature type="transmembrane region" description="Helical" evidence="1">
    <location>
        <begin position="383"/>
        <end position="407"/>
    </location>
</feature>
<dbReference type="GO" id="GO:0042910">
    <property type="term" value="F:xenobiotic transmembrane transporter activity"/>
    <property type="evidence" value="ECO:0007669"/>
    <property type="project" value="TreeGrafter"/>
</dbReference>
<feature type="transmembrane region" description="Helical" evidence="1">
    <location>
        <begin position="538"/>
        <end position="555"/>
    </location>
</feature>
<feature type="transmembrane region" description="Helical" evidence="1">
    <location>
        <begin position="924"/>
        <end position="949"/>
    </location>
</feature>
<feature type="transmembrane region" description="Helical" evidence="1">
    <location>
        <begin position="358"/>
        <end position="377"/>
    </location>
</feature>
<dbReference type="Gene3D" id="1.20.1640.10">
    <property type="entry name" value="Multidrug efflux transporter AcrB transmembrane domain"/>
    <property type="match status" value="2"/>
</dbReference>
<feature type="transmembrane region" description="Helical" evidence="1">
    <location>
        <begin position="428"/>
        <end position="449"/>
    </location>
</feature>
<dbReference type="EMBL" id="UOEJ01000023">
    <property type="protein sequence ID" value="VAV91526.1"/>
    <property type="molecule type" value="Genomic_DNA"/>
</dbReference>
<dbReference type="AlphaFoldDB" id="A0A3B0RSQ9"/>